<feature type="transmembrane region" description="Helical" evidence="7">
    <location>
        <begin position="5"/>
        <end position="27"/>
    </location>
</feature>
<dbReference type="PROSITE" id="PS50928">
    <property type="entry name" value="ABC_TM1"/>
    <property type="match status" value="1"/>
</dbReference>
<reference evidence="9 10" key="1">
    <citation type="submission" date="2016-10" db="EMBL/GenBank/DDBJ databases">
        <authorList>
            <person name="de Groot N.N."/>
        </authorList>
    </citation>
    <scope>NUCLEOTIDE SEQUENCE [LARGE SCALE GENOMIC DNA]</scope>
    <source>
        <strain evidence="9 10">CPCC 201354</strain>
    </source>
</reference>
<proteinExistence type="inferred from homology"/>
<keyword evidence="4 7" id="KW-0812">Transmembrane</keyword>
<dbReference type="PANTHER" id="PTHR43227:SF8">
    <property type="entry name" value="DIACETYLCHITOBIOSE UPTAKE SYSTEM PERMEASE PROTEIN DASB"/>
    <property type="match status" value="1"/>
</dbReference>
<evidence type="ECO:0000256" key="3">
    <source>
        <dbReference type="ARBA" id="ARBA00022475"/>
    </source>
</evidence>
<comment type="subcellular location">
    <subcellularLocation>
        <location evidence="1 7">Cell membrane</location>
        <topology evidence="1 7">Multi-pass membrane protein</topology>
    </subcellularLocation>
</comment>
<dbReference type="STRING" id="504805.SAMN05421505_10295"/>
<evidence type="ECO:0000256" key="5">
    <source>
        <dbReference type="ARBA" id="ARBA00022989"/>
    </source>
</evidence>
<gene>
    <name evidence="9" type="ORF">SAMN05421505_10295</name>
</gene>
<dbReference type="PANTHER" id="PTHR43227">
    <property type="entry name" value="BLL4140 PROTEIN"/>
    <property type="match status" value="1"/>
</dbReference>
<feature type="transmembrane region" description="Helical" evidence="7">
    <location>
        <begin position="73"/>
        <end position="94"/>
    </location>
</feature>
<feature type="transmembrane region" description="Helical" evidence="7">
    <location>
        <begin position="106"/>
        <end position="127"/>
    </location>
</feature>
<dbReference type="GO" id="GO:0055085">
    <property type="term" value="P:transmembrane transport"/>
    <property type="evidence" value="ECO:0007669"/>
    <property type="project" value="InterPro"/>
</dbReference>
<dbReference type="GO" id="GO:0005886">
    <property type="term" value="C:plasma membrane"/>
    <property type="evidence" value="ECO:0007669"/>
    <property type="project" value="UniProtKB-SubCell"/>
</dbReference>
<sequence>MPPWLIPYVLLLPGLLVIAGLLMWPMVQVVIMSFQKVGLPQIRGTRPAEYVGFENYTKIFENDLFWTSLRNTVVFAAVTVTLTLVLGTAVGLLLHKLGKAMSKVLIIGLMSAWAVPPVSAAIIWRWLFDADAGIANWLLNLLPDWLSQALFGQADWSGHPWLNDTVTIYLILILCVLWASFPFISVSVLAGLKSIPSELYEAAKVDGSTPWRTFWKVTFPLLRPVFAVLTILSIIWDFKVLAQLLILAGQTNREAYNLSLYAFTEAFNAPPKMGSGAAIAVVLTLILLVITFVHVRQMVKQGDELR</sequence>
<organism evidence="9 10">
    <name type="scientific">Sinosporangium album</name>
    <dbReference type="NCBI Taxonomy" id="504805"/>
    <lineage>
        <taxon>Bacteria</taxon>
        <taxon>Bacillati</taxon>
        <taxon>Actinomycetota</taxon>
        <taxon>Actinomycetes</taxon>
        <taxon>Streptosporangiales</taxon>
        <taxon>Streptosporangiaceae</taxon>
        <taxon>Sinosporangium</taxon>
    </lineage>
</organism>
<evidence type="ECO:0000256" key="4">
    <source>
        <dbReference type="ARBA" id="ARBA00022692"/>
    </source>
</evidence>
<feature type="transmembrane region" description="Helical" evidence="7">
    <location>
        <begin position="277"/>
        <end position="295"/>
    </location>
</feature>
<evidence type="ECO:0000256" key="7">
    <source>
        <dbReference type="RuleBase" id="RU363032"/>
    </source>
</evidence>
<dbReference type="Gene3D" id="1.10.3720.10">
    <property type="entry name" value="MetI-like"/>
    <property type="match status" value="1"/>
</dbReference>
<comment type="similarity">
    <text evidence="7">Belongs to the binding-protein-dependent transport system permease family.</text>
</comment>
<dbReference type="CDD" id="cd06261">
    <property type="entry name" value="TM_PBP2"/>
    <property type="match status" value="1"/>
</dbReference>
<evidence type="ECO:0000256" key="6">
    <source>
        <dbReference type="ARBA" id="ARBA00023136"/>
    </source>
</evidence>
<evidence type="ECO:0000313" key="9">
    <source>
        <dbReference type="EMBL" id="SDG15732.1"/>
    </source>
</evidence>
<dbReference type="SUPFAM" id="SSF161098">
    <property type="entry name" value="MetI-like"/>
    <property type="match status" value="1"/>
</dbReference>
<accession>A0A1G7RY98</accession>
<keyword evidence="6 7" id="KW-0472">Membrane</keyword>
<dbReference type="Proteomes" id="UP000198923">
    <property type="component" value="Unassembled WGS sequence"/>
</dbReference>
<dbReference type="EMBL" id="FNCN01000002">
    <property type="protein sequence ID" value="SDG15732.1"/>
    <property type="molecule type" value="Genomic_DNA"/>
</dbReference>
<dbReference type="InterPro" id="IPR000515">
    <property type="entry name" value="MetI-like"/>
</dbReference>
<protein>
    <submittedName>
        <fullName evidence="9">N,N'-diacetylchitobiose transport system permease protein</fullName>
    </submittedName>
</protein>
<evidence type="ECO:0000256" key="2">
    <source>
        <dbReference type="ARBA" id="ARBA00022448"/>
    </source>
</evidence>
<dbReference type="Pfam" id="PF00528">
    <property type="entry name" value="BPD_transp_1"/>
    <property type="match status" value="1"/>
</dbReference>
<keyword evidence="3" id="KW-1003">Cell membrane</keyword>
<feature type="domain" description="ABC transmembrane type-1" evidence="8">
    <location>
        <begin position="69"/>
        <end position="294"/>
    </location>
</feature>
<keyword evidence="2 7" id="KW-0813">Transport</keyword>
<feature type="transmembrane region" description="Helical" evidence="7">
    <location>
        <begin position="213"/>
        <end position="236"/>
    </location>
</feature>
<dbReference type="AlphaFoldDB" id="A0A1G7RY98"/>
<keyword evidence="5 7" id="KW-1133">Transmembrane helix</keyword>
<dbReference type="InterPro" id="IPR050809">
    <property type="entry name" value="UgpAE/MalFG_permease"/>
</dbReference>
<feature type="transmembrane region" description="Helical" evidence="7">
    <location>
        <begin position="166"/>
        <end position="192"/>
    </location>
</feature>
<evidence type="ECO:0000256" key="1">
    <source>
        <dbReference type="ARBA" id="ARBA00004651"/>
    </source>
</evidence>
<keyword evidence="10" id="KW-1185">Reference proteome</keyword>
<evidence type="ECO:0000313" key="10">
    <source>
        <dbReference type="Proteomes" id="UP000198923"/>
    </source>
</evidence>
<dbReference type="InterPro" id="IPR035906">
    <property type="entry name" value="MetI-like_sf"/>
</dbReference>
<name>A0A1G7RY98_9ACTN</name>
<evidence type="ECO:0000259" key="8">
    <source>
        <dbReference type="PROSITE" id="PS50928"/>
    </source>
</evidence>